<comment type="caution">
    <text evidence="5">The sequence shown here is derived from an EMBL/GenBank/DDBJ whole genome shotgun (WGS) entry which is preliminary data.</text>
</comment>
<evidence type="ECO:0000256" key="3">
    <source>
        <dbReference type="SAM" id="SignalP"/>
    </source>
</evidence>
<feature type="domain" description="LTD" evidence="4">
    <location>
        <begin position="325"/>
        <end position="469"/>
    </location>
</feature>
<dbReference type="Pfam" id="PF00149">
    <property type="entry name" value="Metallophos"/>
    <property type="match status" value="1"/>
</dbReference>
<evidence type="ECO:0000256" key="2">
    <source>
        <dbReference type="SAM" id="Phobius"/>
    </source>
</evidence>
<dbReference type="InterPro" id="IPR001322">
    <property type="entry name" value="Lamin_tail_dom"/>
</dbReference>
<keyword evidence="2" id="KW-0812">Transmembrane</keyword>
<dbReference type="PROSITE" id="PS51841">
    <property type="entry name" value="LTD"/>
    <property type="match status" value="2"/>
</dbReference>
<dbReference type="Pfam" id="PF16403">
    <property type="entry name" value="Bact_surface_Ig-like"/>
    <property type="match status" value="1"/>
</dbReference>
<evidence type="ECO:0000256" key="1">
    <source>
        <dbReference type="SAM" id="MobiDB-lite"/>
    </source>
</evidence>
<dbReference type="SUPFAM" id="SSF56300">
    <property type="entry name" value="Metallo-dependent phosphatases"/>
    <property type="match status" value="1"/>
</dbReference>
<dbReference type="InterPro" id="IPR032179">
    <property type="entry name" value="Cry22Aa_Ig-like"/>
</dbReference>
<dbReference type="InterPro" id="IPR004843">
    <property type="entry name" value="Calcineurin-like_PHP"/>
</dbReference>
<dbReference type="Pfam" id="PF00932">
    <property type="entry name" value="LTD"/>
    <property type="match status" value="1"/>
</dbReference>
<protein>
    <submittedName>
        <fullName evidence="5">Lamin tail domain-containing protein</fullName>
    </submittedName>
</protein>
<dbReference type="PANTHER" id="PTHR43143">
    <property type="entry name" value="METALLOPHOSPHOESTERASE, CALCINEURIN SUPERFAMILY"/>
    <property type="match status" value="1"/>
</dbReference>
<dbReference type="EMBL" id="DXFA01000053">
    <property type="protein sequence ID" value="HIX47962.1"/>
    <property type="molecule type" value="Genomic_DNA"/>
</dbReference>
<dbReference type="PANTHER" id="PTHR43143:SF5">
    <property type="entry name" value="SECRETED PROTEIN"/>
    <property type="match status" value="1"/>
</dbReference>
<reference evidence="5" key="2">
    <citation type="submission" date="2021-04" db="EMBL/GenBank/DDBJ databases">
        <authorList>
            <person name="Gilroy R."/>
        </authorList>
    </citation>
    <scope>NUCLEOTIDE SEQUENCE</scope>
    <source>
        <strain evidence="5">ChiSjej5B23-15282</strain>
    </source>
</reference>
<reference evidence="5" key="1">
    <citation type="journal article" date="2021" name="PeerJ">
        <title>Extensive microbial diversity within the chicken gut microbiome revealed by metagenomics and culture.</title>
        <authorList>
            <person name="Gilroy R."/>
            <person name="Ravi A."/>
            <person name="Getino M."/>
            <person name="Pursley I."/>
            <person name="Horton D.L."/>
            <person name="Alikhan N.F."/>
            <person name="Baker D."/>
            <person name="Gharbi K."/>
            <person name="Hall N."/>
            <person name="Watson M."/>
            <person name="Adriaenssens E.M."/>
            <person name="Foster-Nyarko E."/>
            <person name="Jarju S."/>
            <person name="Secka A."/>
            <person name="Antonio M."/>
            <person name="Oren A."/>
            <person name="Chaudhuri R.R."/>
            <person name="La Ragione R."/>
            <person name="Hildebrand F."/>
            <person name="Pallen M.J."/>
        </authorList>
    </citation>
    <scope>NUCLEOTIDE SEQUENCE</scope>
    <source>
        <strain evidence="5">ChiSjej5B23-15282</strain>
    </source>
</reference>
<feature type="domain" description="LTD" evidence="4">
    <location>
        <begin position="34"/>
        <end position="196"/>
    </location>
</feature>
<keyword evidence="3" id="KW-0732">Signal</keyword>
<dbReference type="InterPro" id="IPR029052">
    <property type="entry name" value="Metallo-depent_PP-like"/>
</dbReference>
<feature type="signal peptide" evidence="3">
    <location>
        <begin position="1"/>
        <end position="25"/>
    </location>
</feature>
<dbReference type="SUPFAM" id="SSF74853">
    <property type="entry name" value="Lamin A/C globular tail domain"/>
    <property type="match status" value="1"/>
</dbReference>
<feature type="region of interest" description="Disordered" evidence="1">
    <location>
        <begin position="1712"/>
        <end position="1751"/>
    </location>
</feature>
<dbReference type="Gene3D" id="2.60.40.10">
    <property type="entry name" value="Immunoglobulins"/>
    <property type="match status" value="1"/>
</dbReference>
<dbReference type="Gene3D" id="3.60.21.10">
    <property type="match status" value="1"/>
</dbReference>
<feature type="transmembrane region" description="Helical" evidence="2">
    <location>
        <begin position="1747"/>
        <end position="1769"/>
    </location>
</feature>
<dbReference type="InterPro" id="IPR036415">
    <property type="entry name" value="Lamin_tail_dom_sf"/>
</dbReference>
<feature type="compositionally biased region" description="Basic and acidic residues" evidence="1">
    <location>
        <begin position="506"/>
        <end position="515"/>
    </location>
</feature>
<evidence type="ECO:0000313" key="5">
    <source>
        <dbReference type="EMBL" id="HIX47962.1"/>
    </source>
</evidence>
<dbReference type="InterPro" id="IPR051918">
    <property type="entry name" value="STPP_CPPED1"/>
</dbReference>
<gene>
    <name evidence="5" type="ORF">H9981_02935</name>
</gene>
<feature type="region of interest" description="Disordered" evidence="1">
    <location>
        <begin position="495"/>
        <end position="517"/>
    </location>
</feature>
<feature type="chain" id="PRO_5039064866" evidence="3">
    <location>
        <begin position="26"/>
        <end position="1777"/>
    </location>
</feature>
<keyword evidence="2" id="KW-1133">Transmembrane helix</keyword>
<sequence>MKRKELYRRCLAAVLGTAVAAGAFASPVRAAGLQAAPAAETAPGTPLMLTELVPDTDNENGADAYEYFEITNVSDRAVSLDQYQIIYNVTDLWEPDQDGIVIESGQSLLLWIINDGNRELTADDFNRYYTEKTGAEQSFEIGKDLATVHSDGMHNSKERQMSICTNTGIELNRVRYNDGDIKEVKANKGITFAYNPADVEMVRIAYDSALTPGSMTEEQKPEGVYAFAQSSIDPELSFAEVQHKGEAWTLEIIPNSANTVTDAKIYLKPDKTEEYAAYDLKYSGDKLVFELPYDQTGDWTGFTFYAELTDGISVAATQESAVAIGRTDVDKSSLPAVLITEIMPDSSNVDGSDGYEFIELYNNSDQRINLKDYKIYYNYPDQGDASDVLWGSIDDDIWVGSKAAAVFWIKNGPNDSYTAEQFNEKFGTSLVMGENLFEIHSGGMANGSPRALRVTTSVGDEVDFVSYNMEAGVDDTYADKSIKYMFSSSTMTSAIADNQADPDPGVVKEEDRPEGAELTVPQTAPSVTDQTPAQFENENGLAFRVNAVADGTSIKTVKLAFKDNTSEEYEIYNLTRGTEEDTFEKVIAAIDLTGKKSYEYYFEVSDGFQTVRTETGTTVSVSGEQEEIRLNVADGDILAGQQDLIVTGESVTLDGTALEGGVPSVEKSAKIVFDVSQTDVFFKNAVAIGDHVLGIFDDGTYENWATVSYDVDPSWFTKGETIQIDIHAGNKANALEHNEENNDDFVVKNIRLIMPDGTTLRADGYEDPEEVINMGDSSGKTEILKAVFTPREETFSSIRFTIDTAAYADGSHTLTVLKGQDEKTVSFRIDNTAPEITTNMLEQEYHGTFTIEAEASDAVAGLQSLTAQLDGGYIELPYEARSLEMEAGGHELVLTARDTKGNTSTKTVVFTTPAEDAEIGMDITPEPGSTVEEDPVFSVRVTDPTSDTMDVAFKYGERYVLGDSNIAVSSGISSQAGSNQNVFDGTDANGFPYEQFDITVGENVSENASIEVKWEGQTNSAKTKMYVYNTVTGVWEETAAERSEEEGAAELAALIPLKDHLSGQKVQVMVQAGEGYTPTQYAPGTPALTPVYETTPTSNESDQDRGTYDFTFAIESDTQYYNEDTPDNPEAIGKYESQLAIHDWLISNRGRMNIQYLFHNGDLIDDEPMASQWENADAAYRMLDEAGFPYGVLAGNHDVGHKTEDYNNFSKYFGEWRYASDPWYEGSYKDNKGHYDLISVGGIDFIMVYMGWGIGDEEIRWMNDVLAQYPERKAILNFHEYLLASGGLGEEPQRVYNEVVSVNPNVCMVFSGHYHNAQTVVKEFDDNKDGVNDRKVYEMLFDYQGLTEGGMGYIRLMHFDIEGQQIHFRTYSPELNDYNAKDTVAGADTSIAGEEDFTVSFADLGIVPAKKTLEVSSLDVNVYGDELIGAAEGVDSGERAVYTMKDAQDGTFGWYAEVTDEYGGLSRTNVNYVTVKKDRTAPVITLPEKTEIHVGDVFDPMEGVTAVDGKDGDLTGAVQVMGSVDTSREGTYTLTYQVSDKAGNTAVAERTVVVLAEETPGTDAAVIEMIQNAPEGGRVPITAEGENPVISSEILAAASGKDVDLVITTTEGAVITLNGKEITDVSDFGVKLEIYTVDRKICVAFVNAVKLPGKLTVAFEEENVFGLTQTGVKTELTAETAKGSASAAAVLLENGRVSVEYTTADAVKAELSWQKNTGADPDKNTGTPDKGSDSSDRKNAPRTGESAPLGTGAGVLAVSAAAGAALIILKRKKNVIW</sequence>
<accession>A0A9D2ART3</accession>
<evidence type="ECO:0000313" key="6">
    <source>
        <dbReference type="Proteomes" id="UP000824243"/>
    </source>
</evidence>
<name>A0A9D2ART3_9FIRM</name>
<dbReference type="Proteomes" id="UP000824243">
    <property type="component" value="Unassembled WGS sequence"/>
</dbReference>
<proteinExistence type="predicted"/>
<keyword evidence="2" id="KW-0472">Membrane</keyword>
<evidence type="ECO:0000259" key="4">
    <source>
        <dbReference type="PROSITE" id="PS51841"/>
    </source>
</evidence>
<dbReference type="InterPro" id="IPR013783">
    <property type="entry name" value="Ig-like_fold"/>
</dbReference>
<organism evidence="5 6">
    <name type="scientific">Candidatus Mediterraneibacter caccavium</name>
    <dbReference type="NCBI Taxonomy" id="2838661"/>
    <lineage>
        <taxon>Bacteria</taxon>
        <taxon>Bacillati</taxon>
        <taxon>Bacillota</taxon>
        <taxon>Clostridia</taxon>
        <taxon>Lachnospirales</taxon>
        <taxon>Lachnospiraceae</taxon>
        <taxon>Mediterraneibacter</taxon>
    </lineage>
</organism>
<feature type="compositionally biased region" description="Basic and acidic residues" evidence="1">
    <location>
        <begin position="1730"/>
        <end position="1739"/>
    </location>
</feature>